<comment type="caution">
    <text evidence="2">The sequence shown here is derived from an EMBL/GenBank/DDBJ whole genome shotgun (WGS) entry which is preliminary data.</text>
</comment>
<protein>
    <submittedName>
        <fullName evidence="2">Uncharacterized protein</fullName>
    </submittedName>
</protein>
<name>A0A9D5DJ29_9CRYT</name>
<evidence type="ECO:0000256" key="1">
    <source>
        <dbReference type="SAM" id="MobiDB-lite"/>
    </source>
</evidence>
<feature type="region of interest" description="Disordered" evidence="1">
    <location>
        <begin position="66"/>
        <end position="103"/>
    </location>
</feature>
<evidence type="ECO:0000313" key="2">
    <source>
        <dbReference type="EMBL" id="KAJ1608459.1"/>
    </source>
</evidence>
<gene>
    <name evidence="2" type="ORF">OJ253_1954</name>
</gene>
<organism evidence="2">
    <name type="scientific">Cryptosporidium canis</name>
    <dbReference type="NCBI Taxonomy" id="195482"/>
    <lineage>
        <taxon>Eukaryota</taxon>
        <taxon>Sar</taxon>
        <taxon>Alveolata</taxon>
        <taxon>Apicomplexa</taxon>
        <taxon>Conoidasida</taxon>
        <taxon>Coccidia</taxon>
        <taxon>Eucoccidiorida</taxon>
        <taxon>Eimeriorina</taxon>
        <taxon>Cryptosporidiidae</taxon>
        <taxon>Cryptosporidium</taxon>
    </lineage>
</organism>
<accession>A0A9D5DJ29</accession>
<dbReference type="AlphaFoldDB" id="A0A9D5DJ29"/>
<dbReference type="Proteomes" id="UP001067231">
    <property type="component" value="Unassembled WGS sequence"/>
</dbReference>
<dbReference type="EMBL" id="JAPCXC010000043">
    <property type="protein sequence ID" value="KAJ1608459.1"/>
    <property type="molecule type" value="Genomic_DNA"/>
</dbReference>
<reference evidence="2" key="1">
    <citation type="submission" date="2022-10" db="EMBL/GenBank/DDBJ databases">
        <title>Adaptive evolution leads to modifications in subtelomeric GC content in a zoonotic Cryptosporidium species.</title>
        <authorList>
            <person name="Li J."/>
            <person name="Feng Y."/>
            <person name="Xiao L."/>
        </authorList>
    </citation>
    <scope>NUCLEOTIDE SEQUENCE</scope>
    <source>
        <strain evidence="2">33844</strain>
    </source>
</reference>
<sequence length="133" mass="14664">MRGVSLVQSSPGGGDLQLARIYRTNVGEYVQEEPNQTGGGQHQDHLRLVHIRSNSLIGVQLRSGAPSVHADSPHQVHHFRGTGRGELQADGATDTEAPRRGSQLQGVVSKSLCPFKFWICDWRGIELPRIRSY</sequence>
<proteinExistence type="predicted"/>